<keyword evidence="2" id="KW-0021">Allosteric enzyme</keyword>
<dbReference type="SUPFAM" id="SSF56327">
    <property type="entry name" value="LDH C-terminal domain-like"/>
    <property type="match status" value="1"/>
</dbReference>
<dbReference type="Proteomes" id="UP000265715">
    <property type="component" value="Unassembled WGS sequence"/>
</dbReference>
<keyword evidence="3 4" id="KW-0560">Oxidoreductase</keyword>
<feature type="domain" description="Lactate/malate dehydrogenase C-terminal" evidence="6">
    <location>
        <begin position="72"/>
        <end position="234"/>
    </location>
</feature>
<dbReference type="InterPro" id="IPR001236">
    <property type="entry name" value="Lactate/malate_DH_N"/>
</dbReference>
<accession>A0A399F628</accession>
<dbReference type="SUPFAM" id="SSF51735">
    <property type="entry name" value="NAD(P)-binding Rossmann-fold domains"/>
    <property type="match status" value="1"/>
</dbReference>
<dbReference type="Pfam" id="PF02866">
    <property type="entry name" value="Ldh_1_C"/>
    <property type="match status" value="1"/>
</dbReference>
<dbReference type="InterPro" id="IPR036291">
    <property type="entry name" value="NAD(P)-bd_dom_sf"/>
</dbReference>
<dbReference type="GO" id="GO:0006089">
    <property type="term" value="P:lactate metabolic process"/>
    <property type="evidence" value="ECO:0007669"/>
    <property type="project" value="TreeGrafter"/>
</dbReference>
<evidence type="ECO:0000256" key="1">
    <source>
        <dbReference type="ARBA" id="ARBA00011881"/>
    </source>
</evidence>
<dbReference type="Gene3D" id="3.90.110.10">
    <property type="entry name" value="Lactate dehydrogenase/glycoside hydrolase, family 4, C-terminal"/>
    <property type="match status" value="1"/>
</dbReference>
<dbReference type="EC" id="1.1.1.27" evidence="7"/>
<evidence type="ECO:0000259" key="5">
    <source>
        <dbReference type="Pfam" id="PF00056"/>
    </source>
</evidence>
<comment type="caution">
    <text evidence="7">The sequence shown here is derived from an EMBL/GenBank/DDBJ whole genome shotgun (WGS) entry which is preliminary data.</text>
</comment>
<evidence type="ECO:0000313" key="7">
    <source>
        <dbReference type="EMBL" id="RIH90332.1"/>
    </source>
</evidence>
<gene>
    <name evidence="7" type="primary">ldh_1</name>
    <name evidence="7" type="ORF">Mterra_00564</name>
</gene>
<keyword evidence="8" id="KW-1185">Reference proteome</keyword>
<protein>
    <submittedName>
        <fullName evidence="7">L-lactate dehydrogenase</fullName>
        <ecNumber evidence="7">1.1.1.27</ecNumber>
    </submittedName>
</protein>
<organism evidence="7 8">
    <name type="scientific">Calidithermus terrae</name>
    <dbReference type="NCBI Taxonomy" id="1408545"/>
    <lineage>
        <taxon>Bacteria</taxon>
        <taxon>Thermotogati</taxon>
        <taxon>Deinococcota</taxon>
        <taxon>Deinococci</taxon>
        <taxon>Thermales</taxon>
        <taxon>Thermaceae</taxon>
        <taxon>Calidithermus</taxon>
    </lineage>
</organism>
<name>A0A399F628_9DEIN</name>
<dbReference type="InterPro" id="IPR018177">
    <property type="entry name" value="L-lactate_DH_AS"/>
</dbReference>
<comment type="similarity">
    <text evidence="4">Belongs to the LDH/MDH superfamily.</text>
</comment>
<dbReference type="AlphaFoldDB" id="A0A399F628"/>
<dbReference type="PROSITE" id="PS00064">
    <property type="entry name" value="L_LDH"/>
    <property type="match status" value="1"/>
</dbReference>
<dbReference type="Pfam" id="PF00056">
    <property type="entry name" value="Ldh_1_N"/>
    <property type="match status" value="1"/>
</dbReference>
<feature type="domain" description="Lactate/malate dehydrogenase N-terminal" evidence="5">
    <location>
        <begin position="2"/>
        <end position="69"/>
    </location>
</feature>
<evidence type="ECO:0000256" key="3">
    <source>
        <dbReference type="ARBA" id="ARBA00023002"/>
    </source>
</evidence>
<dbReference type="PANTHER" id="PTHR43128">
    <property type="entry name" value="L-2-HYDROXYCARBOXYLATE DEHYDROGENASE (NAD(P)(+))"/>
    <property type="match status" value="1"/>
</dbReference>
<evidence type="ECO:0000256" key="4">
    <source>
        <dbReference type="RuleBase" id="RU003369"/>
    </source>
</evidence>
<comment type="subunit">
    <text evidence="1">Homotetramer.</text>
</comment>
<dbReference type="EMBL" id="QXDL01000012">
    <property type="protein sequence ID" value="RIH90332.1"/>
    <property type="molecule type" value="Genomic_DNA"/>
</dbReference>
<sequence length="240" mass="25489">MVIAAGVGQKPGETRLELLGRNARVFEQVIPAVLEAAPGAVLLIATNPVDVMTQAATRISGLPESRVIGSGTILDTARFRALLGEWLEVSPQSVHAYVLGEHGDSEVLVWSGAEVGGVALEEFARQSGKSLDEEVRRRIDDGVRRAAYRIIEGKGSTYHGIGAGLARLVRAVLTDERSAFTLSTLTPEVEGVREVALSLPRILGASGVLRTLEPQLSPSERQALGHSAQVLKQAAVELGF</sequence>
<proteinExistence type="inferred from homology"/>
<dbReference type="InterPro" id="IPR015955">
    <property type="entry name" value="Lactate_DH/Glyco_Ohase_4_C"/>
</dbReference>
<dbReference type="Gene3D" id="3.40.50.720">
    <property type="entry name" value="NAD(P)-binding Rossmann-like Domain"/>
    <property type="match status" value="1"/>
</dbReference>
<dbReference type="GO" id="GO:0004459">
    <property type="term" value="F:L-lactate dehydrogenase (NAD+) activity"/>
    <property type="evidence" value="ECO:0007669"/>
    <property type="project" value="UniProtKB-EC"/>
</dbReference>
<evidence type="ECO:0000259" key="6">
    <source>
        <dbReference type="Pfam" id="PF02866"/>
    </source>
</evidence>
<dbReference type="InterPro" id="IPR022383">
    <property type="entry name" value="Lactate/malate_DH_C"/>
</dbReference>
<evidence type="ECO:0000313" key="8">
    <source>
        <dbReference type="Proteomes" id="UP000265715"/>
    </source>
</evidence>
<dbReference type="PANTHER" id="PTHR43128:SF16">
    <property type="entry name" value="L-LACTATE DEHYDROGENASE"/>
    <property type="match status" value="1"/>
</dbReference>
<evidence type="ECO:0000256" key="2">
    <source>
        <dbReference type="ARBA" id="ARBA00022533"/>
    </source>
</evidence>
<reference evidence="7 8" key="1">
    <citation type="submission" date="2018-08" db="EMBL/GenBank/DDBJ databases">
        <title>Meiothermus terrae DSM 26712 genome sequencing project.</title>
        <authorList>
            <person name="Da Costa M.S."/>
            <person name="Albuquerque L."/>
            <person name="Raposo P."/>
            <person name="Froufe H.J.C."/>
            <person name="Barroso C.S."/>
            <person name="Egas C."/>
        </authorList>
    </citation>
    <scope>NUCLEOTIDE SEQUENCE [LARGE SCALE GENOMIC DNA]</scope>
    <source>
        <strain evidence="7 8">DSM 26712</strain>
    </source>
</reference>